<evidence type="ECO:0000256" key="6">
    <source>
        <dbReference type="ARBA" id="ARBA00023242"/>
    </source>
</evidence>
<keyword evidence="11" id="KW-1185">Reference proteome</keyword>
<comment type="function">
    <text evidence="7">Component of the Mediator complex, a coactivator involved in the regulated transcription of nearly all RNA polymerase II-dependent genes. Mediator functions as a bridge to convey information from gene-specific regulatory proteins to the basal RNA polymerase II transcription machinery. Mediator is recruited to promoters by direct interactions with regulatory proteins and serves as a scaffold for the assembly of a functional preinitiation complex with RNA polymerase II and the general transcription factors.</text>
</comment>
<dbReference type="OrthoDB" id="5414694at2759"/>
<proteinExistence type="inferred from homology"/>
<evidence type="ECO:0000256" key="1">
    <source>
        <dbReference type="ARBA" id="ARBA00004123"/>
    </source>
</evidence>
<evidence type="ECO:0000256" key="5">
    <source>
        <dbReference type="ARBA" id="ARBA00023163"/>
    </source>
</evidence>
<feature type="region of interest" description="Disordered" evidence="9">
    <location>
        <begin position="35"/>
        <end position="73"/>
    </location>
</feature>
<evidence type="ECO:0000313" key="11">
    <source>
        <dbReference type="Proteomes" id="UP000076580"/>
    </source>
</evidence>
<dbReference type="GO" id="GO:0006357">
    <property type="term" value="P:regulation of transcription by RNA polymerase II"/>
    <property type="evidence" value="ECO:0007669"/>
    <property type="project" value="InterPro"/>
</dbReference>
<dbReference type="Pfam" id="PF07544">
    <property type="entry name" value="Med9"/>
    <property type="match status" value="1"/>
</dbReference>
<dbReference type="InterPro" id="IPR011425">
    <property type="entry name" value="Med9"/>
</dbReference>
<dbReference type="InParanoid" id="A0A151GCT1"/>
<evidence type="ECO:0000313" key="10">
    <source>
        <dbReference type="EMBL" id="KYK54854.1"/>
    </source>
</evidence>
<comment type="caution">
    <text evidence="10">The sequence shown here is derived from an EMBL/GenBank/DDBJ whole genome shotgun (WGS) entry which is preliminary data.</text>
</comment>
<comment type="subunit">
    <text evidence="7">Component of the Mediator complex.</text>
</comment>
<keyword evidence="8" id="KW-0175">Coiled coil</keyword>
<evidence type="ECO:0000256" key="3">
    <source>
        <dbReference type="ARBA" id="ARBA00023015"/>
    </source>
</evidence>
<reference evidence="10 11" key="1">
    <citation type="journal article" date="2016" name="Sci. Rep.">
        <title>Insights into Adaptations to a Near-Obligate Nematode Endoparasitic Lifestyle from the Finished Genome of Drechmeria coniospora.</title>
        <authorList>
            <person name="Zhang L."/>
            <person name="Zhou Z."/>
            <person name="Guo Q."/>
            <person name="Fokkens L."/>
            <person name="Miskei M."/>
            <person name="Pocsi I."/>
            <person name="Zhang W."/>
            <person name="Chen M."/>
            <person name="Wang L."/>
            <person name="Sun Y."/>
            <person name="Donzelli B.G."/>
            <person name="Gibson D.M."/>
            <person name="Nelson D.R."/>
            <person name="Luo J.G."/>
            <person name="Rep M."/>
            <person name="Liu H."/>
            <person name="Yang S."/>
            <person name="Wang J."/>
            <person name="Krasnoff S.B."/>
            <person name="Xu Y."/>
            <person name="Molnar I."/>
            <person name="Lin M."/>
        </authorList>
    </citation>
    <scope>NUCLEOTIDE SEQUENCE [LARGE SCALE GENOMIC DNA]</scope>
    <source>
        <strain evidence="10 11">ARSEF 6962</strain>
    </source>
</reference>
<evidence type="ECO:0000256" key="4">
    <source>
        <dbReference type="ARBA" id="ARBA00023159"/>
    </source>
</evidence>
<protein>
    <recommendedName>
        <fullName evidence="7">Mediator of RNA polymerase II transcription subunit 9</fullName>
    </recommendedName>
    <alternativeName>
        <fullName evidence="7">Mediator complex subunit 9</fullName>
    </alternativeName>
</protein>
<organism evidence="10 11">
    <name type="scientific">Drechmeria coniospora</name>
    <name type="common">Nematophagous fungus</name>
    <name type="synonym">Meria coniospora</name>
    <dbReference type="NCBI Taxonomy" id="98403"/>
    <lineage>
        <taxon>Eukaryota</taxon>
        <taxon>Fungi</taxon>
        <taxon>Dikarya</taxon>
        <taxon>Ascomycota</taxon>
        <taxon>Pezizomycotina</taxon>
        <taxon>Sordariomycetes</taxon>
        <taxon>Hypocreomycetidae</taxon>
        <taxon>Hypocreales</taxon>
        <taxon>Ophiocordycipitaceae</taxon>
        <taxon>Drechmeria</taxon>
    </lineage>
</organism>
<evidence type="ECO:0000256" key="7">
    <source>
        <dbReference type="RuleBase" id="RU364145"/>
    </source>
</evidence>
<dbReference type="AlphaFoldDB" id="A0A151GCT1"/>
<gene>
    <name evidence="7" type="primary">MED9</name>
    <name evidence="10" type="ORF">DCS_06815</name>
</gene>
<keyword evidence="5 7" id="KW-0804">Transcription</keyword>
<comment type="similarity">
    <text evidence="2 7">Belongs to the Mediator complex subunit 9 family.</text>
</comment>
<keyword evidence="4 7" id="KW-0010">Activator</keyword>
<evidence type="ECO:0000256" key="9">
    <source>
        <dbReference type="SAM" id="MobiDB-lite"/>
    </source>
</evidence>
<keyword evidence="3 7" id="KW-0805">Transcription regulation</keyword>
<comment type="subcellular location">
    <subcellularLocation>
        <location evidence="1 7">Nucleus</location>
    </subcellularLocation>
</comment>
<dbReference type="Proteomes" id="UP000076580">
    <property type="component" value="Chromosome 03"/>
</dbReference>
<dbReference type="GO" id="GO:0003712">
    <property type="term" value="F:transcription coregulator activity"/>
    <property type="evidence" value="ECO:0007669"/>
    <property type="project" value="InterPro"/>
</dbReference>
<feature type="compositionally biased region" description="Low complexity" evidence="9">
    <location>
        <begin position="37"/>
        <end position="53"/>
    </location>
</feature>
<evidence type="ECO:0000256" key="2">
    <source>
        <dbReference type="ARBA" id="ARBA00008089"/>
    </source>
</evidence>
<evidence type="ECO:0000256" key="8">
    <source>
        <dbReference type="SAM" id="Coils"/>
    </source>
</evidence>
<dbReference type="GO" id="GO:0016592">
    <property type="term" value="C:mediator complex"/>
    <property type="evidence" value="ECO:0007669"/>
    <property type="project" value="InterPro"/>
</dbReference>
<name>A0A151GCT1_DRECN</name>
<sequence length="147" mass="15597">MDGQNALGLPPSLSPDDLDSLSELSTVLAKVRAGIQSSSGITTDTTTSGSSATRNATAGTGIQGNGEQLSFKDVPGATDALKHKLQHARAQVRTLPDMTRSLDEQRCEMKELEERIKLQRALLESLREGGVRFGKDDGAGADVKMES</sequence>
<feature type="compositionally biased region" description="Polar residues" evidence="9">
    <location>
        <begin position="54"/>
        <end position="68"/>
    </location>
</feature>
<keyword evidence="6 7" id="KW-0539">Nucleus</keyword>
<dbReference type="STRING" id="98403.A0A151GCT1"/>
<accession>A0A151GCT1</accession>
<feature type="coiled-coil region" evidence="8">
    <location>
        <begin position="95"/>
        <end position="129"/>
    </location>
</feature>
<dbReference type="EMBL" id="LAYC01000003">
    <property type="protein sequence ID" value="KYK54854.1"/>
    <property type="molecule type" value="Genomic_DNA"/>
</dbReference>